<evidence type="ECO:0000256" key="2">
    <source>
        <dbReference type="SAM" id="MobiDB-lite"/>
    </source>
</evidence>
<evidence type="ECO:0000313" key="4">
    <source>
        <dbReference type="Proteomes" id="UP001347796"/>
    </source>
</evidence>
<keyword evidence="4" id="KW-1185">Reference proteome</keyword>
<evidence type="ECO:0008006" key="5">
    <source>
        <dbReference type="Google" id="ProtNLM"/>
    </source>
</evidence>
<keyword evidence="1" id="KW-0175">Coiled coil</keyword>
<accession>A0AAN8PGA0</accession>
<dbReference type="Proteomes" id="UP001347796">
    <property type="component" value="Unassembled WGS sequence"/>
</dbReference>
<dbReference type="InterPro" id="IPR031483">
    <property type="entry name" value="AP1AR"/>
</dbReference>
<evidence type="ECO:0000313" key="3">
    <source>
        <dbReference type="EMBL" id="KAK6171536.1"/>
    </source>
</evidence>
<sequence>MGKCLSRCCGRFDKRRKYLRTRYDVERDYSVEFENLMDEDSQSYDANRPLTDHEKAILSKRQYDIIVHEQKRIDAEIDSKLAQQEEELKEEEEAFIEAKREAARIAKQQKAKEQAARKNATTHGAKSWLGDNDEEWEIAGGEDDFEIFLASVKARSLAARNQSLLRQGSGDGHSSSSSTGLTRDRTEVSSIDLEWDHEAGVVPQSKSRSTTEESLVALSLSKDTPKDSPVNSNDLEWDNDFVSADDLETVQLITIEKPKSSPAIR</sequence>
<feature type="coiled-coil region" evidence="1">
    <location>
        <begin position="74"/>
        <end position="118"/>
    </location>
</feature>
<dbReference type="PANTHER" id="PTHR34529">
    <property type="entry name" value="AP-1 COMPLEX-ASSOCIATED REGULATORY PROTEIN"/>
    <property type="match status" value="1"/>
</dbReference>
<dbReference type="Pfam" id="PF15745">
    <property type="entry name" value="AP1AR"/>
    <property type="match status" value="1"/>
</dbReference>
<proteinExistence type="predicted"/>
<dbReference type="GO" id="GO:0005829">
    <property type="term" value="C:cytosol"/>
    <property type="evidence" value="ECO:0007669"/>
    <property type="project" value="GOC"/>
</dbReference>
<evidence type="ECO:0000256" key="1">
    <source>
        <dbReference type="SAM" id="Coils"/>
    </source>
</evidence>
<gene>
    <name evidence="3" type="ORF">SNE40_019705</name>
</gene>
<dbReference type="GO" id="GO:1900025">
    <property type="term" value="P:negative regulation of substrate adhesion-dependent cell spreading"/>
    <property type="evidence" value="ECO:0007669"/>
    <property type="project" value="InterPro"/>
</dbReference>
<comment type="caution">
    <text evidence="3">The sequence shown here is derived from an EMBL/GenBank/DDBJ whole genome shotgun (WGS) entry which is preliminary data.</text>
</comment>
<dbReference type="EMBL" id="JAZGQO010000014">
    <property type="protein sequence ID" value="KAK6171536.1"/>
    <property type="molecule type" value="Genomic_DNA"/>
</dbReference>
<reference evidence="3 4" key="1">
    <citation type="submission" date="2024-01" db="EMBL/GenBank/DDBJ databases">
        <title>The genome of the rayed Mediterranean limpet Patella caerulea (Linnaeus, 1758).</title>
        <authorList>
            <person name="Anh-Thu Weber A."/>
            <person name="Halstead-Nussloch G."/>
        </authorList>
    </citation>
    <scope>NUCLEOTIDE SEQUENCE [LARGE SCALE GENOMIC DNA]</scope>
    <source>
        <strain evidence="3">AATW-2023a</strain>
        <tissue evidence="3">Whole specimen</tissue>
    </source>
</reference>
<feature type="region of interest" description="Disordered" evidence="2">
    <location>
        <begin position="165"/>
        <end position="237"/>
    </location>
</feature>
<name>A0AAN8PGA0_PATCE</name>
<dbReference type="GO" id="GO:0034315">
    <property type="term" value="P:regulation of Arp2/3 complex-mediated actin nucleation"/>
    <property type="evidence" value="ECO:0007669"/>
    <property type="project" value="InterPro"/>
</dbReference>
<dbReference type="GO" id="GO:0048203">
    <property type="term" value="P:vesicle targeting, trans-Golgi to endosome"/>
    <property type="evidence" value="ECO:0007669"/>
    <property type="project" value="InterPro"/>
</dbReference>
<dbReference type="PANTHER" id="PTHR34529:SF1">
    <property type="entry name" value="AP-1 COMPLEX-ASSOCIATED REGULATORY PROTEIN"/>
    <property type="match status" value="1"/>
</dbReference>
<dbReference type="AlphaFoldDB" id="A0AAN8PGA0"/>
<dbReference type="GO" id="GO:2000146">
    <property type="term" value="P:negative regulation of cell motility"/>
    <property type="evidence" value="ECO:0007669"/>
    <property type="project" value="InterPro"/>
</dbReference>
<organism evidence="3 4">
    <name type="scientific">Patella caerulea</name>
    <name type="common">Rayed Mediterranean limpet</name>
    <dbReference type="NCBI Taxonomy" id="87958"/>
    <lineage>
        <taxon>Eukaryota</taxon>
        <taxon>Metazoa</taxon>
        <taxon>Spiralia</taxon>
        <taxon>Lophotrochozoa</taxon>
        <taxon>Mollusca</taxon>
        <taxon>Gastropoda</taxon>
        <taxon>Patellogastropoda</taxon>
        <taxon>Patelloidea</taxon>
        <taxon>Patellidae</taxon>
        <taxon>Patella</taxon>
    </lineage>
</organism>
<protein>
    <recommendedName>
        <fullName evidence="5">AP-1 complex-associated regulatory protein</fullName>
    </recommendedName>
</protein>
<dbReference type="GO" id="GO:0035650">
    <property type="term" value="F:AP-1 adaptor complex binding"/>
    <property type="evidence" value="ECO:0007669"/>
    <property type="project" value="InterPro"/>
</dbReference>